<evidence type="ECO:0000256" key="1">
    <source>
        <dbReference type="ARBA" id="ARBA00003408"/>
    </source>
</evidence>
<comment type="similarity">
    <text evidence="3">Belongs to the multi antimicrobial extrusion (MATE) (TC 2.A.66.1) family.</text>
</comment>
<dbReference type="EMBL" id="MCGH01000003">
    <property type="protein sequence ID" value="ODM04145.1"/>
    <property type="molecule type" value="Genomic_DNA"/>
</dbReference>
<feature type="transmembrane region" description="Helical" evidence="13">
    <location>
        <begin position="166"/>
        <end position="189"/>
    </location>
</feature>
<dbReference type="InterPro" id="IPR050222">
    <property type="entry name" value="MATE_MdtK"/>
</dbReference>
<evidence type="ECO:0000256" key="11">
    <source>
        <dbReference type="ARBA" id="ARBA00023136"/>
    </source>
</evidence>
<sequence>MLQEKDKAFYSRAANIALPILAQGLLTYLVGFIDNIMVGQIGTEAMSGVAIGNQLHFVYATCLLGIVAGGSVFGAQFYGSKDRNGFRESFRFRFLVCLALSVIAFFILLVFGKRFISLFLYTRGDGADAAMTLLYGKQYLTILLFGMAPYALTQVYASAMKDMGKTLIPMIASIAAILSNTALNYLLIFGTFCFPRLGVKGAAIATVISRLIELFIILFAVYKPESAFGDLHRAFGKHRKKTALSRRILVKGLPLMVNEFFWSIGTVIMLQCYSFRGIQVVAGLNIATSMYNIFTVVYQSVGGTVAIMMGQLIGAGKMQEAKEANKKLFSIAVRLSVICGIALFAAAPFIPRLYATTPAVKDLAAQLMRILALCLPISCFTHVAFFTIRAGGKTIVTFLYDSLNLWIINIPLAFCLTRYTDMPIVPVYFICQMAEIVKLIAGYILVKKGVWLNNIVRENQ</sequence>
<gene>
    <name evidence="14" type="primary">mdtK_7</name>
    <name evidence="14" type="ORF">BEI61_04949</name>
</gene>
<dbReference type="NCBIfam" id="TIGR00797">
    <property type="entry name" value="matE"/>
    <property type="match status" value="1"/>
</dbReference>
<evidence type="ECO:0000256" key="12">
    <source>
        <dbReference type="ARBA" id="ARBA00031636"/>
    </source>
</evidence>
<reference evidence="14 15" key="1">
    <citation type="submission" date="2016-07" db="EMBL/GenBank/DDBJ databases">
        <title>Characterization of isolates of Eisenbergiella tayi derived from blood cultures, using whole genome sequencing.</title>
        <authorList>
            <person name="Burdz T."/>
            <person name="Wiebe D."/>
            <person name="Huynh C."/>
            <person name="Bernard K."/>
        </authorList>
    </citation>
    <scope>NUCLEOTIDE SEQUENCE [LARGE SCALE GENOMIC DNA]</scope>
    <source>
        <strain evidence="14 15">NML 110608</strain>
    </source>
</reference>
<keyword evidence="6" id="KW-0050">Antiport</keyword>
<dbReference type="GO" id="GO:0042910">
    <property type="term" value="F:xenobiotic transmembrane transporter activity"/>
    <property type="evidence" value="ECO:0007669"/>
    <property type="project" value="InterPro"/>
</dbReference>
<keyword evidence="7" id="KW-1003">Cell membrane</keyword>
<dbReference type="RefSeq" id="WP_069154382.1">
    <property type="nucleotide sequence ID" value="NZ_MCGH01000003.1"/>
</dbReference>
<feature type="transmembrane region" description="Helical" evidence="13">
    <location>
        <begin position="331"/>
        <end position="351"/>
    </location>
</feature>
<feature type="transmembrane region" description="Helical" evidence="13">
    <location>
        <begin position="139"/>
        <end position="159"/>
    </location>
</feature>
<dbReference type="Pfam" id="PF01554">
    <property type="entry name" value="MatE"/>
    <property type="match status" value="2"/>
</dbReference>
<evidence type="ECO:0000313" key="14">
    <source>
        <dbReference type="EMBL" id="ODM04145.1"/>
    </source>
</evidence>
<name>A0A1E3A5U0_9FIRM</name>
<feature type="transmembrane region" description="Helical" evidence="13">
    <location>
        <begin position="290"/>
        <end position="310"/>
    </location>
</feature>
<comment type="caution">
    <text evidence="14">The sequence shown here is derived from an EMBL/GenBank/DDBJ whole genome shotgun (WGS) entry which is preliminary data.</text>
</comment>
<evidence type="ECO:0000256" key="2">
    <source>
        <dbReference type="ARBA" id="ARBA00004651"/>
    </source>
</evidence>
<evidence type="ECO:0000256" key="13">
    <source>
        <dbReference type="SAM" id="Phobius"/>
    </source>
</evidence>
<evidence type="ECO:0000256" key="6">
    <source>
        <dbReference type="ARBA" id="ARBA00022449"/>
    </source>
</evidence>
<comment type="subcellular location">
    <subcellularLocation>
        <location evidence="2">Cell membrane</location>
        <topology evidence="2">Multi-pass membrane protein</topology>
    </subcellularLocation>
</comment>
<evidence type="ECO:0000313" key="15">
    <source>
        <dbReference type="Proteomes" id="UP000094067"/>
    </source>
</evidence>
<dbReference type="InterPro" id="IPR002528">
    <property type="entry name" value="MATE_fam"/>
</dbReference>
<dbReference type="GO" id="GO:0015297">
    <property type="term" value="F:antiporter activity"/>
    <property type="evidence" value="ECO:0007669"/>
    <property type="project" value="UniProtKB-KW"/>
</dbReference>
<evidence type="ECO:0000256" key="9">
    <source>
        <dbReference type="ARBA" id="ARBA00022989"/>
    </source>
</evidence>
<keyword evidence="8 13" id="KW-0812">Transmembrane</keyword>
<dbReference type="PANTHER" id="PTHR43298">
    <property type="entry name" value="MULTIDRUG RESISTANCE PROTEIN NORM-RELATED"/>
    <property type="match status" value="1"/>
</dbReference>
<feature type="transmembrane region" description="Helical" evidence="13">
    <location>
        <begin position="12"/>
        <end position="37"/>
    </location>
</feature>
<feature type="transmembrane region" description="Helical" evidence="13">
    <location>
        <begin position="248"/>
        <end position="270"/>
    </location>
</feature>
<dbReference type="GO" id="GO:0006811">
    <property type="term" value="P:monoatomic ion transport"/>
    <property type="evidence" value="ECO:0007669"/>
    <property type="project" value="UniProtKB-KW"/>
</dbReference>
<evidence type="ECO:0000256" key="8">
    <source>
        <dbReference type="ARBA" id="ARBA00022692"/>
    </source>
</evidence>
<evidence type="ECO:0000256" key="10">
    <source>
        <dbReference type="ARBA" id="ARBA00023065"/>
    </source>
</evidence>
<dbReference type="GO" id="GO:0005886">
    <property type="term" value="C:plasma membrane"/>
    <property type="evidence" value="ECO:0007669"/>
    <property type="project" value="UniProtKB-SubCell"/>
</dbReference>
<keyword evidence="11 13" id="KW-0472">Membrane</keyword>
<keyword evidence="5" id="KW-0813">Transport</keyword>
<organism evidence="14 15">
    <name type="scientific">Eisenbergiella tayi</name>
    <dbReference type="NCBI Taxonomy" id="1432052"/>
    <lineage>
        <taxon>Bacteria</taxon>
        <taxon>Bacillati</taxon>
        <taxon>Bacillota</taxon>
        <taxon>Clostridia</taxon>
        <taxon>Lachnospirales</taxon>
        <taxon>Lachnospiraceae</taxon>
        <taxon>Eisenbergiella</taxon>
    </lineage>
</organism>
<dbReference type="InterPro" id="IPR048279">
    <property type="entry name" value="MdtK-like"/>
</dbReference>
<evidence type="ECO:0000256" key="3">
    <source>
        <dbReference type="ARBA" id="ARBA00010199"/>
    </source>
</evidence>
<dbReference type="AlphaFoldDB" id="A0A1E3A5U0"/>
<dbReference type="PATRIC" id="fig|1432052.4.peg.5496"/>
<evidence type="ECO:0000256" key="4">
    <source>
        <dbReference type="ARBA" id="ARBA00020268"/>
    </source>
</evidence>
<feature type="transmembrane region" description="Helical" evidence="13">
    <location>
        <begin position="57"/>
        <end position="78"/>
    </location>
</feature>
<proteinExistence type="inferred from homology"/>
<feature type="transmembrane region" description="Helical" evidence="13">
    <location>
        <begin position="201"/>
        <end position="222"/>
    </location>
</feature>
<evidence type="ECO:0000256" key="5">
    <source>
        <dbReference type="ARBA" id="ARBA00022448"/>
    </source>
</evidence>
<dbReference type="PIRSF" id="PIRSF006603">
    <property type="entry name" value="DinF"/>
    <property type="match status" value="1"/>
</dbReference>
<evidence type="ECO:0000256" key="7">
    <source>
        <dbReference type="ARBA" id="ARBA00022475"/>
    </source>
</evidence>
<feature type="transmembrane region" description="Helical" evidence="13">
    <location>
        <begin position="363"/>
        <end position="386"/>
    </location>
</feature>
<feature type="transmembrane region" description="Helical" evidence="13">
    <location>
        <begin position="90"/>
        <end position="111"/>
    </location>
</feature>
<dbReference type="PANTHER" id="PTHR43298:SF2">
    <property type="entry name" value="FMN_FAD EXPORTER YEEO-RELATED"/>
    <property type="match status" value="1"/>
</dbReference>
<keyword evidence="9 13" id="KW-1133">Transmembrane helix</keyword>
<keyword evidence="10" id="KW-0406">Ion transport</keyword>
<protein>
    <recommendedName>
        <fullName evidence="4">Probable multidrug resistance protein NorM</fullName>
    </recommendedName>
    <alternativeName>
        <fullName evidence="12">Multidrug-efflux transporter</fullName>
    </alternativeName>
</protein>
<comment type="function">
    <text evidence="1">Multidrug efflux pump.</text>
</comment>
<accession>A0A1E3A5U0</accession>
<feature type="transmembrane region" description="Helical" evidence="13">
    <location>
        <begin position="398"/>
        <end position="419"/>
    </location>
</feature>
<dbReference type="Proteomes" id="UP000094067">
    <property type="component" value="Unassembled WGS sequence"/>
</dbReference>
<feature type="transmembrane region" description="Helical" evidence="13">
    <location>
        <begin position="425"/>
        <end position="446"/>
    </location>
</feature>